<protein>
    <submittedName>
        <fullName evidence="5">Metalloregulator ArsR/SmtB family transcription factor</fullName>
    </submittedName>
</protein>
<sequence length="105" mass="12091">MSNELEIASMRESAETVVGILKSLANTDRLLILCHLSQQELNVSQIEEITRINQPTLSQQLMMLRKSDVVSTRRDGKQIYYSIKDERLISVLNHLYELYCPQPVV</sequence>
<dbReference type="InterPro" id="IPR036388">
    <property type="entry name" value="WH-like_DNA-bd_sf"/>
</dbReference>
<dbReference type="SMART" id="SM00418">
    <property type="entry name" value="HTH_ARSR"/>
    <property type="match status" value="1"/>
</dbReference>
<accession>A0ABU3WEA0</accession>
<dbReference type="PANTHER" id="PTHR43132">
    <property type="entry name" value="ARSENICAL RESISTANCE OPERON REPRESSOR ARSR-RELATED"/>
    <property type="match status" value="1"/>
</dbReference>
<evidence type="ECO:0000259" key="4">
    <source>
        <dbReference type="PROSITE" id="PS50987"/>
    </source>
</evidence>
<comment type="caution">
    <text evidence="5">The sequence shown here is derived from an EMBL/GenBank/DDBJ whole genome shotgun (WGS) entry which is preliminary data.</text>
</comment>
<evidence type="ECO:0000256" key="3">
    <source>
        <dbReference type="ARBA" id="ARBA00023163"/>
    </source>
</evidence>
<proteinExistence type="predicted"/>
<dbReference type="InterPro" id="IPR001845">
    <property type="entry name" value="HTH_ArsR_DNA-bd_dom"/>
</dbReference>
<feature type="domain" description="HTH arsR-type" evidence="4">
    <location>
        <begin position="9"/>
        <end position="103"/>
    </location>
</feature>
<dbReference type="PRINTS" id="PR00778">
    <property type="entry name" value="HTHARSR"/>
</dbReference>
<dbReference type="InterPro" id="IPR036390">
    <property type="entry name" value="WH_DNA-bd_sf"/>
</dbReference>
<name>A0ABU3WEA0_9GAMM</name>
<keyword evidence="6" id="KW-1185">Reference proteome</keyword>
<keyword evidence="2" id="KW-0238">DNA-binding</keyword>
<keyword evidence="3" id="KW-0804">Transcription</keyword>
<organism evidence="5 6">
    <name type="scientific">Acinetobacter chinensis</name>
    <dbReference type="NCBI Taxonomy" id="2004650"/>
    <lineage>
        <taxon>Bacteria</taxon>
        <taxon>Pseudomonadati</taxon>
        <taxon>Pseudomonadota</taxon>
        <taxon>Gammaproteobacteria</taxon>
        <taxon>Moraxellales</taxon>
        <taxon>Moraxellaceae</taxon>
        <taxon>Acinetobacter</taxon>
    </lineage>
</organism>
<dbReference type="NCBIfam" id="NF033788">
    <property type="entry name" value="HTH_metalloreg"/>
    <property type="match status" value="1"/>
</dbReference>
<dbReference type="Pfam" id="PF01022">
    <property type="entry name" value="HTH_5"/>
    <property type="match status" value="1"/>
</dbReference>
<dbReference type="EMBL" id="JASVDY010000001">
    <property type="protein sequence ID" value="MDV2468398.1"/>
    <property type="molecule type" value="Genomic_DNA"/>
</dbReference>
<dbReference type="InterPro" id="IPR051011">
    <property type="entry name" value="Metal_resp_trans_reg"/>
</dbReference>
<dbReference type="InterPro" id="IPR011991">
    <property type="entry name" value="ArsR-like_HTH"/>
</dbReference>
<keyword evidence="1" id="KW-0805">Transcription regulation</keyword>
<evidence type="ECO:0000313" key="5">
    <source>
        <dbReference type="EMBL" id="MDV2468398.1"/>
    </source>
</evidence>
<reference evidence="5 6" key="1">
    <citation type="submission" date="2023-06" db="EMBL/GenBank/DDBJ databases">
        <title>Genomic Analysis of Acinetobacter Strains Recovered from South Australian Aquatic Samples provides Insights into the Circulation of Antibiotic Resistance determinants in the Environment.</title>
        <authorList>
            <person name="Tobin L."/>
            <person name="Jarocki V.M."/>
            <person name="Kenyon J."/>
            <person name="Drigo B."/>
            <person name="Donner E."/>
            <person name="Djordjevic S.P."/>
            <person name="Hamidian M."/>
        </authorList>
    </citation>
    <scope>NUCLEOTIDE SEQUENCE [LARGE SCALE GENOMIC DNA]</scope>
    <source>
        <strain evidence="5 6">SAAc652</strain>
    </source>
</reference>
<dbReference type="Gene3D" id="1.10.10.10">
    <property type="entry name" value="Winged helix-like DNA-binding domain superfamily/Winged helix DNA-binding domain"/>
    <property type="match status" value="1"/>
</dbReference>
<dbReference type="PROSITE" id="PS50987">
    <property type="entry name" value="HTH_ARSR_2"/>
    <property type="match status" value="1"/>
</dbReference>
<evidence type="ECO:0000256" key="2">
    <source>
        <dbReference type="ARBA" id="ARBA00023125"/>
    </source>
</evidence>
<evidence type="ECO:0000313" key="6">
    <source>
        <dbReference type="Proteomes" id="UP001278188"/>
    </source>
</evidence>
<evidence type="ECO:0000256" key="1">
    <source>
        <dbReference type="ARBA" id="ARBA00023015"/>
    </source>
</evidence>
<dbReference type="Proteomes" id="UP001278188">
    <property type="component" value="Unassembled WGS sequence"/>
</dbReference>
<gene>
    <name evidence="5" type="ORF">QR674_05320</name>
</gene>
<dbReference type="CDD" id="cd00090">
    <property type="entry name" value="HTH_ARSR"/>
    <property type="match status" value="1"/>
</dbReference>
<dbReference type="SUPFAM" id="SSF46785">
    <property type="entry name" value="Winged helix' DNA-binding domain"/>
    <property type="match status" value="1"/>
</dbReference>
<dbReference type="RefSeq" id="WP_087550063.1">
    <property type="nucleotide sequence ID" value="NZ_CP127923.1"/>
</dbReference>
<dbReference type="PANTHER" id="PTHR43132:SF6">
    <property type="entry name" value="HTH-TYPE TRANSCRIPTIONAL REPRESSOR CZRA"/>
    <property type="match status" value="1"/>
</dbReference>